<dbReference type="SUPFAM" id="SSF140383">
    <property type="entry name" value="BSD domain-like"/>
    <property type="match status" value="1"/>
</dbReference>
<dbReference type="InterPro" id="IPR051494">
    <property type="entry name" value="BSD_domain-containing"/>
</dbReference>
<feature type="compositionally biased region" description="Basic and acidic residues" evidence="1">
    <location>
        <begin position="477"/>
        <end position="488"/>
    </location>
</feature>
<comment type="caution">
    <text evidence="4">The sequence shown here is derived from an EMBL/GenBank/DDBJ whole genome shotgun (WGS) entry which is preliminary data.</text>
</comment>
<feature type="region of interest" description="Disordered" evidence="1">
    <location>
        <begin position="273"/>
        <end position="509"/>
    </location>
</feature>
<evidence type="ECO:0000313" key="5">
    <source>
        <dbReference type="Proteomes" id="UP001140949"/>
    </source>
</evidence>
<dbReference type="Proteomes" id="UP001140949">
    <property type="component" value="Unassembled WGS sequence"/>
</dbReference>
<keyword evidence="5" id="KW-1185">Reference proteome</keyword>
<feature type="compositionally biased region" description="Basic and acidic residues" evidence="1">
    <location>
        <begin position="426"/>
        <end position="438"/>
    </location>
</feature>
<feature type="compositionally biased region" description="Acidic residues" evidence="1">
    <location>
        <begin position="489"/>
        <end position="509"/>
    </location>
</feature>
<feature type="compositionally biased region" description="Basic and acidic residues" evidence="1">
    <location>
        <begin position="322"/>
        <end position="387"/>
    </location>
</feature>
<dbReference type="Pfam" id="PF03909">
    <property type="entry name" value="BSD"/>
    <property type="match status" value="1"/>
</dbReference>
<evidence type="ECO:0000313" key="4">
    <source>
        <dbReference type="EMBL" id="KAJ6848761.1"/>
    </source>
</evidence>
<dbReference type="PANTHER" id="PTHR16019:SF5">
    <property type="entry name" value="BSD DOMAIN-CONTAINING PROTEIN 1"/>
    <property type="match status" value="1"/>
</dbReference>
<organism evidence="4 5">
    <name type="scientific">Iris pallida</name>
    <name type="common">Sweet iris</name>
    <dbReference type="NCBI Taxonomy" id="29817"/>
    <lineage>
        <taxon>Eukaryota</taxon>
        <taxon>Viridiplantae</taxon>
        <taxon>Streptophyta</taxon>
        <taxon>Embryophyta</taxon>
        <taxon>Tracheophyta</taxon>
        <taxon>Spermatophyta</taxon>
        <taxon>Magnoliopsida</taxon>
        <taxon>Liliopsida</taxon>
        <taxon>Asparagales</taxon>
        <taxon>Iridaceae</taxon>
        <taxon>Iridoideae</taxon>
        <taxon>Irideae</taxon>
        <taxon>Iris</taxon>
    </lineage>
</organism>
<feature type="region of interest" description="Disordered" evidence="1">
    <location>
        <begin position="1"/>
        <end position="58"/>
    </location>
</feature>
<reference evidence="4" key="2">
    <citation type="submission" date="2023-04" db="EMBL/GenBank/DDBJ databases">
        <authorList>
            <person name="Bruccoleri R.E."/>
            <person name="Oakeley E.J."/>
            <person name="Faust A.-M."/>
            <person name="Dessus-Babus S."/>
            <person name="Altorfer M."/>
            <person name="Burckhardt D."/>
            <person name="Oertli M."/>
            <person name="Naumann U."/>
            <person name="Petersen F."/>
            <person name="Wong J."/>
        </authorList>
    </citation>
    <scope>NUCLEOTIDE SEQUENCE</scope>
    <source>
        <strain evidence="4">GSM-AAB239-AS_SAM_17_03QT</strain>
        <tissue evidence="4">Leaf</tissue>
    </source>
</reference>
<dbReference type="InterPro" id="IPR035925">
    <property type="entry name" value="BSD_dom_sf"/>
</dbReference>
<dbReference type="InterPro" id="IPR005607">
    <property type="entry name" value="BSD_dom"/>
</dbReference>
<protein>
    <submittedName>
        <fullName evidence="4">BSD domain-containing protein 1</fullName>
    </submittedName>
</protein>
<proteinExistence type="predicted"/>
<evidence type="ECO:0000256" key="1">
    <source>
        <dbReference type="SAM" id="MobiDB-lite"/>
    </source>
</evidence>
<dbReference type="GO" id="GO:0005737">
    <property type="term" value="C:cytoplasm"/>
    <property type="evidence" value="ECO:0007669"/>
    <property type="project" value="TreeGrafter"/>
</dbReference>
<name>A0AAX6I6Y4_IRIPA</name>
<dbReference type="EMBL" id="JANAVB010042420">
    <property type="protein sequence ID" value="KAJ6794242.1"/>
    <property type="molecule type" value="Genomic_DNA"/>
</dbReference>
<sequence length="509" mass="57106">MDFFKSVFSPDPDPSDSHDHEGDDAEQEPEREEGEEEEEEEEEASPNPNPSEASGSWSFGGMIKTLATRSESVIQTYRRDLEEFGSGLKKETQAIKEVASRVVGDLPGSLEAGASVAQGSLESVGQAIDEFGGSMWRGTAEIISQSKEALLAADSDASSHDSYPAEPAKRYTRFEAQVIAIQNDANTFVQAPEDGEDFERWKLGFRLEEKEEEIEGLLYENGVLEGFFEKFVPGDVDLEAFWCRYFYRVHKLQQAEEARAKLVQRVIASEEEEELSWEVDDDDQEEVEKKEIKEEEADNKEEKESKEEKLPEKEVVGILESIEEKKPVEEERKEEQIADTFKKPAGESTKTEIVETLGTREKEPRGASKVENSDNKAPSEMREEKEPSGASKVENLGNKAPSEMREKEPTGASKVENLDNMATSEAKVELVESSKDSDFSVITRQPSMQEEDDLGWDEIEDLGEHDDKKVGGSGGSTRKEDLTKRLTVAEDDEDLSWDIEDDEDEPSKK</sequence>
<feature type="domain" description="BSD" evidence="2">
    <location>
        <begin position="201"/>
        <end position="253"/>
    </location>
</feature>
<dbReference type="AlphaFoldDB" id="A0AAX6I6Y4"/>
<dbReference type="SMART" id="SM00751">
    <property type="entry name" value="BSD"/>
    <property type="match status" value="1"/>
</dbReference>
<dbReference type="PROSITE" id="PS50858">
    <property type="entry name" value="BSD"/>
    <property type="match status" value="1"/>
</dbReference>
<feature type="compositionally biased region" description="Acidic residues" evidence="1">
    <location>
        <begin position="449"/>
        <end position="464"/>
    </location>
</feature>
<evidence type="ECO:0000259" key="2">
    <source>
        <dbReference type="PROSITE" id="PS50858"/>
    </source>
</evidence>
<evidence type="ECO:0000313" key="3">
    <source>
        <dbReference type="EMBL" id="KAJ6794242.1"/>
    </source>
</evidence>
<accession>A0AAX6I6Y4</accession>
<gene>
    <name evidence="3" type="ORF">M6B38_231540</name>
    <name evidence="4" type="ORF">M6B38_274645</name>
</gene>
<dbReference type="EMBL" id="JANAVB010004409">
    <property type="protein sequence ID" value="KAJ6848761.1"/>
    <property type="molecule type" value="Genomic_DNA"/>
</dbReference>
<dbReference type="PANTHER" id="PTHR16019">
    <property type="entry name" value="SYNAPSE-ASSOCIATED PROTEIN"/>
    <property type="match status" value="1"/>
</dbReference>
<feature type="compositionally biased region" description="Acidic residues" evidence="1">
    <location>
        <begin position="273"/>
        <end position="286"/>
    </location>
</feature>
<feature type="compositionally biased region" description="Basic and acidic residues" evidence="1">
    <location>
        <begin position="300"/>
        <end position="315"/>
    </location>
</feature>
<reference evidence="4" key="1">
    <citation type="journal article" date="2023" name="GigaByte">
        <title>Genome assembly of the bearded iris, Iris pallida Lam.</title>
        <authorList>
            <person name="Bruccoleri R.E."/>
            <person name="Oakeley E.J."/>
            <person name="Faust A.M.E."/>
            <person name="Altorfer M."/>
            <person name="Dessus-Babus S."/>
            <person name="Burckhardt D."/>
            <person name="Oertli M."/>
            <person name="Naumann U."/>
            <person name="Petersen F."/>
            <person name="Wong J."/>
        </authorList>
    </citation>
    <scope>NUCLEOTIDE SEQUENCE</scope>
    <source>
        <strain evidence="4">GSM-AAB239-AS_SAM_17_03QT</strain>
    </source>
</reference>
<dbReference type="Gene3D" id="1.10.3970.10">
    <property type="entry name" value="BSD domain"/>
    <property type="match status" value="1"/>
</dbReference>
<feature type="compositionally biased region" description="Acidic residues" evidence="1">
    <location>
        <begin position="22"/>
        <end position="44"/>
    </location>
</feature>